<dbReference type="AlphaFoldDB" id="A0A2G5U6R1"/>
<comment type="caution">
    <text evidence="1">The sequence shown here is derived from an EMBL/GenBank/DDBJ whole genome shotgun (WGS) entry which is preliminary data.</text>
</comment>
<reference evidence="2" key="1">
    <citation type="submission" date="2017-10" db="EMBL/GenBank/DDBJ databases">
        <title>Rapid genome shrinkage in a self-fertile nematode reveals novel sperm competition proteins.</title>
        <authorList>
            <person name="Yin D."/>
            <person name="Schwarz E.M."/>
            <person name="Thomas C.G."/>
            <person name="Felde R.L."/>
            <person name="Korf I.F."/>
            <person name="Cutter A.D."/>
            <person name="Schartner C.M."/>
            <person name="Ralston E.J."/>
            <person name="Meyer B.J."/>
            <person name="Haag E.S."/>
        </authorList>
    </citation>
    <scope>NUCLEOTIDE SEQUENCE [LARGE SCALE GENOMIC DNA]</scope>
    <source>
        <strain evidence="2">JU1422</strain>
    </source>
</reference>
<sequence>MAAGTTRKHFYEDFWRLYSTTTTGQRMSKEDWILDAAHCQKASDALLIAIPFSRKLIEVIEVKKVLKGLRSPLFGVHG</sequence>
<organism evidence="1 2">
    <name type="scientific">Caenorhabditis nigoni</name>
    <dbReference type="NCBI Taxonomy" id="1611254"/>
    <lineage>
        <taxon>Eukaryota</taxon>
        <taxon>Metazoa</taxon>
        <taxon>Ecdysozoa</taxon>
        <taxon>Nematoda</taxon>
        <taxon>Chromadorea</taxon>
        <taxon>Rhabditida</taxon>
        <taxon>Rhabditina</taxon>
        <taxon>Rhabditomorpha</taxon>
        <taxon>Rhabditoidea</taxon>
        <taxon>Rhabditidae</taxon>
        <taxon>Peloderinae</taxon>
        <taxon>Caenorhabditis</taxon>
    </lineage>
</organism>
<gene>
    <name evidence="1" type="primary">Cnig_chr_IV.g14651</name>
    <name evidence="1" type="ORF">B9Z55_014651</name>
</gene>
<keyword evidence="2" id="KW-1185">Reference proteome</keyword>
<dbReference type="Proteomes" id="UP000230233">
    <property type="component" value="Chromosome IV"/>
</dbReference>
<evidence type="ECO:0000313" key="1">
    <source>
        <dbReference type="EMBL" id="PIC35228.1"/>
    </source>
</evidence>
<name>A0A2G5U6R1_9PELO</name>
<dbReference type="EMBL" id="PDUG01000004">
    <property type="protein sequence ID" value="PIC35228.1"/>
    <property type="molecule type" value="Genomic_DNA"/>
</dbReference>
<accession>A0A2G5U6R1</accession>
<protein>
    <submittedName>
        <fullName evidence="1">Uncharacterized protein</fullName>
    </submittedName>
</protein>
<proteinExistence type="predicted"/>
<evidence type="ECO:0000313" key="2">
    <source>
        <dbReference type="Proteomes" id="UP000230233"/>
    </source>
</evidence>